<reference evidence="1" key="1">
    <citation type="submission" date="2023-11" db="EMBL/GenBank/DDBJ databases">
        <title>Genome assemblies of two species of porcelain crab, Petrolisthes cinctipes and Petrolisthes manimaculis (Anomura: Porcellanidae).</title>
        <authorList>
            <person name="Angst P."/>
        </authorList>
    </citation>
    <scope>NUCLEOTIDE SEQUENCE</scope>
    <source>
        <strain evidence="1">PB745_02</strain>
        <tissue evidence="1">Gill</tissue>
    </source>
</reference>
<evidence type="ECO:0000313" key="1">
    <source>
        <dbReference type="EMBL" id="KAK4310497.1"/>
    </source>
</evidence>
<proteinExistence type="predicted"/>
<name>A0AAE1PNQ5_9EUCA</name>
<gene>
    <name evidence="1" type="ORF">Pmani_017925</name>
</gene>
<evidence type="ECO:0000313" key="2">
    <source>
        <dbReference type="Proteomes" id="UP001292094"/>
    </source>
</evidence>
<comment type="caution">
    <text evidence="1">The sequence shown here is derived from an EMBL/GenBank/DDBJ whole genome shotgun (WGS) entry which is preliminary data.</text>
</comment>
<accession>A0AAE1PNQ5</accession>
<organism evidence="1 2">
    <name type="scientific">Petrolisthes manimaculis</name>
    <dbReference type="NCBI Taxonomy" id="1843537"/>
    <lineage>
        <taxon>Eukaryota</taxon>
        <taxon>Metazoa</taxon>
        <taxon>Ecdysozoa</taxon>
        <taxon>Arthropoda</taxon>
        <taxon>Crustacea</taxon>
        <taxon>Multicrustacea</taxon>
        <taxon>Malacostraca</taxon>
        <taxon>Eumalacostraca</taxon>
        <taxon>Eucarida</taxon>
        <taxon>Decapoda</taxon>
        <taxon>Pleocyemata</taxon>
        <taxon>Anomura</taxon>
        <taxon>Galatheoidea</taxon>
        <taxon>Porcellanidae</taxon>
        <taxon>Petrolisthes</taxon>
    </lineage>
</organism>
<dbReference type="Proteomes" id="UP001292094">
    <property type="component" value="Unassembled WGS sequence"/>
</dbReference>
<keyword evidence="2" id="KW-1185">Reference proteome</keyword>
<protein>
    <submittedName>
        <fullName evidence="1">Uncharacterized protein</fullName>
    </submittedName>
</protein>
<dbReference type="AlphaFoldDB" id="A0AAE1PNQ5"/>
<sequence>MPTVTLSTSSSSSCPPHEDHNGLEVLPFLTFTVLLMQFLANGAYSINNNNNNNDINNNNNNNDNNNVNKHNLRVSNNNTVDSDMSTSTIIIGGRDMEGSWWSAGCSSAPQQPHVVLDLINTRGALLGMLAREGARLGARGTRLGARGTRLGVRSAKLGERGDRLWRKRARLGIRGVRQGGKGARLQEGATRRTEERNTIDNTDDELTYLARGIIVALAEFVQFY</sequence>
<dbReference type="EMBL" id="JAWZYT010001631">
    <property type="protein sequence ID" value="KAK4310497.1"/>
    <property type="molecule type" value="Genomic_DNA"/>
</dbReference>